<sequence>MLQVQNVFDEMYDDGFTGPATYANDTADMDERNPIITKSKQKRAYIANTFFYLPTTDEVMPITVAGKPVTFITKDGKAAERRPGSVLAVNLATPGWLSTVDDA</sequence>
<gene>
    <name evidence="1" type="ORF">WMO40_24115</name>
</gene>
<accession>A0ACC6SI59</accession>
<evidence type="ECO:0000313" key="2">
    <source>
        <dbReference type="Proteomes" id="UP001439875"/>
    </source>
</evidence>
<keyword evidence="2" id="KW-1185">Reference proteome</keyword>
<reference evidence="1" key="1">
    <citation type="submission" date="2024-03" db="EMBL/GenBank/DDBJ databases">
        <title>Human intestinal bacterial collection.</title>
        <authorList>
            <person name="Pauvert C."/>
            <person name="Hitch T.C.A."/>
            <person name="Clavel T."/>
        </authorList>
    </citation>
    <scope>NUCLEOTIDE SEQUENCE</scope>
    <source>
        <strain evidence="1">CLA-AA-H227</strain>
    </source>
</reference>
<dbReference type="EMBL" id="JBBMEW010000079">
    <property type="protein sequence ID" value="MEQ2529752.1"/>
    <property type="molecule type" value="Genomic_DNA"/>
</dbReference>
<name>A0ACC6SI59_9BACI</name>
<protein>
    <submittedName>
        <fullName evidence="1">Uncharacterized protein</fullName>
    </submittedName>
</protein>
<evidence type="ECO:0000313" key="1">
    <source>
        <dbReference type="EMBL" id="MEQ2529752.1"/>
    </source>
</evidence>
<proteinExistence type="predicted"/>
<feature type="non-terminal residue" evidence="1">
    <location>
        <position position="103"/>
    </location>
</feature>
<dbReference type="Proteomes" id="UP001439875">
    <property type="component" value="Unassembled WGS sequence"/>
</dbReference>
<comment type="caution">
    <text evidence="1">The sequence shown here is derived from an EMBL/GenBank/DDBJ whole genome shotgun (WGS) entry which is preliminary data.</text>
</comment>
<organism evidence="1 2">
    <name type="scientific">Robertmurraya yapensis</name>
    <name type="common">ex Hitch et al 2024</name>
    <dbReference type="NCBI Taxonomy" id="3133160"/>
    <lineage>
        <taxon>Bacteria</taxon>
        <taxon>Bacillati</taxon>
        <taxon>Bacillota</taxon>
        <taxon>Bacilli</taxon>
        <taxon>Bacillales</taxon>
        <taxon>Bacillaceae</taxon>
        <taxon>Robertmurraya</taxon>
    </lineage>
</organism>